<evidence type="ECO:0000313" key="2">
    <source>
        <dbReference type="EMBL" id="CAB5006714.1"/>
    </source>
</evidence>
<protein>
    <submittedName>
        <fullName evidence="2">Unannotated protein</fullName>
    </submittedName>
</protein>
<dbReference type="EMBL" id="CAFBOZ010000135">
    <property type="protein sequence ID" value="CAB5006714.1"/>
    <property type="molecule type" value="Genomic_DNA"/>
</dbReference>
<sequence>MHGVPGRTNWAIATPARVSATSSDRPAASVTGAEVPAKRKGVMATGCPYSAHATRVSTMRPSHTRGLLGFTMPMAMGLASSASRPPAAMAASSNASRDLPPLVP</sequence>
<gene>
    <name evidence="2" type="ORF">UFOPK3992_01027</name>
</gene>
<accession>A0A6J7PXC9</accession>
<feature type="region of interest" description="Disordered" evidence="1">
    <location>
        <begin position="81"/>
        <end position="104"/>
    </location>
</feature>
<dbReference type="AlphaFoldDB" id="A0A6J7PXC9"/>
<reference evidence="2" key="1">
    <citation type="submission" date="2020-05" db="EMBL/GenBank/DDBJ databases">
        <authorList>
            <person name="Chiriac C."/>
            <person name="Salcher M."/>
            <person name="Ghai R."/>
            <person name="Kavagutti S V."/>
        </authorList>
    </citation>
    <scope>NUCLEOTIDE SEQUENCE</scope>
</reference>
<name>A0A6J7PXC9_9ZZZZ</name>
<proteinExistence type="predicted"/>
<organism evidence="2">
    <name type="scientific">freshwater metagenome</name>
    <dbReference type="NCBI Taxonomy" id="449393"/>
    <lineage>
        <taxon>unclassified sequences</taxon>
        <taxon>metagenomes</taxon>
        <taxon>ecological metagenomes</taxon>
    </lineage>
</organism>
<feature type="compositionally biased region" description="Low complexity" evidence="1">
    <location>
        <begin position="81"/>
        <end position="97"/>
    </location>
</feature>
<feature type="region of interest" description="Disordered" evidence="1">
    <location>
        <begin position="1"/>
        <end position="34"/>
    </location>
</feature>
<evidence type="ECO:0000256" key="1">
    <source>
        <dbReference type="SAM" id="MobiDB-lite"/>
    </source>
</evidence>